<dbReference type="Proteomes" id="UP000184066">
    <property type="component" value="Unassembled WGS sequence"/>
</dbReference>
<accession>A0A1M7S8M1</accession>
<evidence type="ECO:0000256" key="2">
    <source>
        <dbReference type="ARBA" id="ARBA00023027"/>
    </source>
</evidence>
<keyword evidence="1" id="KW-0560">Oxidoreductase</keyword>
<dbReference type="Pfam" id="PF02826">
    <property type="entry name" value="2-Hacid_dh_C"/>
    <property type="match status" value="1"/>
</dbReference>
<evidence type="ECO:0000313" key="5">
    <source>
        <dbReference type="Proteomes" id="UP000184066"/>
    </source>
</evidence>
<dbReference type="PANTHER" id="PTHR43333">
    <property type="entry name" value="2-HACID_DH_C DOMAIN-CONTAINING PROTEIN"/>
    <property type="match status" value="1"/>
</dbReference>
<dbReference type="PANTHER" id="PTHR43333:SF1">
    <property type="entry name" value="D-ISOMER SPECIFIC 2-HYDROXYACID DEHYDROGENASE NAD-BINDING DOMAIN-CONTAINING PROTEIN"/>
    <property type="match status" value="1"/>
</dbReference>
<keyword evidence="2" id="KW-0520">NAD</keyword>
<keyword evidence="5" id="KW-1185">Reference proteome</keyword>
<dbReference type="InterPro" id="IPR006140">
    <property type="entry name" value="D-isomer_DH_NAD-bd"/>
</dbReference>
<dbReference type="RefSeq" id="WP_072746153.1">
    <property type="nucleotide sequence ID" value="NZ_FOHL01000003.1"/>
</dbReference>
<feature type="domain" description="D-isomer specific 2-hydroxyacid dehydrogenase NAD-binding" evidence="3">
    <location>
        <begin position="126"/>
        <end position="278"/>
    </location>
</feature>
<dbReference type="AlphaFoldDB" id="A0A1M7S8M1"/>
<reference evidence="4 5" key="1">
    <citation type="submission" date="2016-12" db="EMBL/GenBank/DDBJ databases">
        <authorList>
            <person name="Song W.-J."/>
            <person name="Kurnit D.M."/>
        </authorList>
    </citation>
    <scope>NUCLEOTIDE SEQUENCE [LARGE SCALE GENOMIC DNA]</scope>
    <source>
        <strain evidence="4 5">CGMCC 1.10808</strain>
    </source>
</reference>
<name>A0A1M7S8M1_9RHOB</name>
<dbReference type="Gene3D" id="3.40.50.720">
    <property type="entry name" value="NAD(P)-binding Rossmann-like Domain"/>
    <property type="match status" value="2"/>
</dbReference>
<evidence type="ECO:0000259" key="3">
    <source>
        <dbReference type="Pfam" id="PF02826"/>
    </source>
</evidence>
<dbReference type="SUPFAM" id="SSF51735">
    <property type="entry name" value="NAD(P)-binding Rossmann-fold domains"/>
    <property type="match status" value="1"/>
</dbReference>
<evidence type="ECO:0000256" key="1">
    <source>
        <dbReference type="ARBA" id="ARBA00023002"/>
    </source>
</evidence>
<sequence length="313" mass="33578">MTLRVLFAGRPEDREVWSAALRAAAERAGERFALETDPARVDPAAVDVMIVDPKGPVRDFGPYVNLRAALSMWAGVEALLANPTLKAPLARMVERGMTEGMTEYVVGHVMRIHLGMDAHLFAPPGRWDPTPPPLARQRHVAVLGLGELGAAAAEALARLRFVVHGWSRRLRDVPGVICRAGSEGLEETLRAAQIAVLLLPATPATAGIMDARRLALLPRGAAIVNPGRGALIDDDALLAALDSGHVAHATLDVFRHEPLPPEHPYWTHPRVLVTPHIASATRPDTAAEALVAQIGRIARGAPPLHVVDRAQGY</sequence>
<protein>
    <submittedName>
        <fullName evidence="4">Glyoxylate/hydroxypyruvate reductase A</fullName>
    </submittedName>
</protein>
<dbReference type="STRING" id="1189325.SAMN04488119_103465"/>
<dbReference type="InterPro" id="IPR036291">
    <property type="entry name" value="NAD(P)-bd_dom_sf"/>
</dbReference>
<evidence type="ECO:0000313" key="4">
    <source>
        <dbReference type="EMBL" id="SHN54790.1"/>
    </source>
</evidence>
<organism evidence="4 5">
    <name type="scientific">Oceanicella actignis</name>
    <dbReference type="NCBI Taxonomy" id="1189325"/>
    <lineage>
        <taxon>Bacteria</taxon>
        <taxon>Pseudomonadati</taxon>
        <taxon>Pseudomonadota</taxon>
        <taxon>Alphaproteobacteria</taxon>
        <taxon>Rhodobacterales</taxon>
        <taxon>Paracoccaceae</taxon>
        <taxon>Oceanicella</taxon>
    </lineage>
</organism>
<dbReference type="GO" id="GO:0016491">
    <property type="term" value="F:oxidoreductase activity"/>
    <property type="evidence" value="ECO:0007669"/>
    <property type="project" value="UniProtKB-KW"/>
</dbReference>
<dbReference type="GO" id="GO:0051287">
    <property type="term" value="F:NAD binding"/>
    <property type="evidence" value="ECO:0007669"/>
    <property type="project" value="InterPro"/>
</dbReference>
<gene>
    <name evidence="4" type="ORF">SAMN05216200_10243</name>
</gene>
<dbReference type="EMBL" id="FRDL01000002">
    <property type="protein sequence ID" value="SHN54790.1"/>
    <property type="molecule type" value="Genomic_DNA"/>
</dbReference>
<proteinExistence type="predicted"/>
<keyword evidence="4" id="KW-0670">Pyruvate</keyword>
<dbReference type="OrthoDB" id="9787219at2"/>